<evidence type="ECO:0000259" key="7">
    <source>
        <dbReference type="Pfam" id="PF00107"/>
    </source>
</evidence>
<dbReference type="CDD" id="cd08233">
    <property type="entry name" value="butanediol_DH_like"/>
    <property type="match status" value="1"/>
</dbReference>
<dbReference type="HOGENOM" id="CLU_026673_11_0_1"/>
<comment type="cofactor">
    <cofactor evidence="1 6">
        <name>Zn(2+)</name>
        <dbReference type="ChEBI" id="CHEBI:29105"/>
    </cofactor>
</comment>
<dbReference type="AlphaFoldDB" id="S8EJ12"/>
<proteinExistence type="inferred from homology"/>
<evidence type="ECO:0000313" key="9">
    <source>
        <dbReference type="EMBL" id="EPT03274.1"/>
    </source>
</evidence>
<organism evidence="9 10">
    <name type="scientific">Fomitopsis schrenkii</name>
    <name type="common">Brown rot fungus</name>
    <dbReference type="NCBI Taxonomy" id="2126942"/>
    <lineage>
        <taxon>Eukaryota</taxon>
        <taxon>Fungi</taxon>
        <taxon>Dikarya</taxon>
        <taxon>Basidiomycota</taxon>
        <taxon>Agaricomycotina</taxon>
        <taxon>Agaricomycetes</taxon>
        <taxon>Polyporales</taxon>
        <taxon>Fomitopsis</taxon>
    </lineage>
</organism>
<dbReference type="SUPFAM" id="SSF51735">
    <property type="entry name" value="NAD(P)-binding Rossmann-fold domains"/>
    <property type="match status" value="1"/>
</dbReference>
<dbReference type="PANTHER" id="PTHR43161:SF23">
    <property type="entry name" value="(R,R)-BUTANEDIOL DEHYDROGENASE-RELATED"/>
    <property type="match status" value="1"/>
</dbReference>
<evidence type="ECO:0000256" key="3">
    <source>
        <dbReference type="ARBA" id="ARBA00022723"/>
    </source>
</evidence>
<keyword evidence="4 6" id="KW-0862">Zinc</keyword>
<dbReference type="eggNOG" id="KOG0024">
    <property type="taxonomic scope" value="Eukaryota"/>
</dbReference>
<gene>
    <name evidence="9" type="ORF">FOMPIDRAFT_1116715</name>
</gene>
<dbReference type="OrthoDB" id="3941538at2759"/>
<dbReference type="Gene3D" id="3.90.180.10">
    <property type="entry name" value="Medium-chain alcohol dehydrogenases, catalytic domain"/>
    <property type="match status" value="1"/>
</dbReference>
<dbReference type="GO" id="GO:0005737">
    <property type="term" value="C:cytoplasm"/>
    <property type="evidence" value="ECO:0007669"/>
    <property type="project" value="TreeGrafter"/>
</dbReference>
<keyword evidence="3 6" id="KW-0479">Metal-binding</keyword>
<dbReference type="InterPro" id="IPR036291">
    <property type="entry name" value="NAD(P)-bd_dom_sf"/>
</dbReference>
<evidence type="ECO:0000256" key="6">
    <source>
        <dbReference type="RuleBase" id="RU361277"/>
    </source>
</evidence>
<dbReference type="Pfam" id="PF08240">
    <property type="entry name" value="ADH_N"/>
    <property type="match status" value="1"/>
</dbReference>
<dbReference type="Proteomes" id="UP000015241">
    <property type="component" value="Unassembled WGS sequence"/>
</dbReference>
<dbReference type="InterPro" id="IPR013149">
    <property type="entry name" value="ADH-like_C"/>
</dbReference>
<evidence type="ECO:0008006" key="11">
    <source>
        <dbReference type="Google" id="ProtNLM"/>
    </source>
</evidence>
<sequence length="346" mass="36886">MKAVRYYGPGDMRFEDIPEPVTGDKQVKIKAICGSDVHHWFMLQTPVSPTMTTPHPTTRETLPVVMGHEFSGTIVELGKSVDASKFSVGQNVVVEPLISCGKCGPCIAGTRNLCRDISFVGIGGWGGGLAEYTVTNEDLVHVLPNNIPLDVGALIEPLAVSWHAVKISRFKPGDSVLIIGAGPVSIPCPRAEGAGWIGVSEPAAARRETALKLHASAAFNPLSEDTVALTYRATNGGADVVYDCAGIQASFDAALAAVKSQGNVVEVAVWEKNPVIDIGALQKKEAILTASQAYDRRHPELIKAVAEGQIPNLEELITRRIALADFVEKGIKTLIADKDTQSELFA</sequence>
<dbReference type="InParanoid" id="S8EJ12"/>
<dbReference type="GO" id="GO:0034079">
    <property type="term" value="P:butanediol biosynthetic process"/>
    <property type="evidence" value="ECO:0007669"/>
    <property type="project" value="TreeGrafter"/>
</dbReference>
<dbReference type="EMBL" id="KE504131">
    <property type="protein sequence ID" value="EPT03274.1"/>
    <property type="molecule type" value="Genomic_DNA"/>
</dbReference>
<dbReference type="PANTHER" id="PTHR43161">
    <property type="entry name" value="SORBITOL DEHYDROGENASE"/>
    <property type="match status" value="1"/>
</dbReference>
<comment type="similarity">
    <text evidence="2 6">Belongs to the zinc-containing alcohol dehydrogenase family.</text>
</comment>
<evidence type="ECO:0000259" key="8">
    <source>
        <dbReference type="Pfam" id="PF08240"/>
    </source>
</evidence>
<keyword evidence="5" id="KW-0560">Oxidoreductase</keyword>
<dbReference type="Pfam" id="PF00107">
    <property type="entry name" value="ADH_zinc_N"/>
    <property type="match status" value="1"/>
</dbReference>
<feature type="domain" description="Alcohol dehydrogenase-like N-terminal" evidence="8">
    <location>
        <begin position="27"/>
        <end position="144"/>
    </location>
</feature>
<evidence type="ECO:0000256" key="4">
    <source>
        <dbReference type="ARBA" id="ARBA00022833"/>
    </source>
</evidence>
<dbReference type="GO" id="GO:0008270">
    <property type="term" value="F:zinc ion binding"/>
    <property type="evidence" value="ECO:0007669"/>
    <property type="project" value="InterPro"/>
</dbReference>
<dbReference type="SUPFAM" id="SSF50129">
    <property type="entry name" value="GroES-like"/>
    <property type="match status" value="1"/>
</dbReference>
<evidence type="ECO:0000256" key="5">
    <source>
        <dbReference type="ARBA" id="ARBA00023002"/>
    </source>
</evidence>
<dbReference type="Gene3D" id="3.40.50.720">
    <property type="entry name" value="NAD(P)-binding Rossmann-like Domain"/>
    <property type="match status" value="1"/>
</dbReference>
<dbReference type="GO" id="GO:0000721">
    <property type="term" value="F:(R,R)-butanediol dehydrogenase activity"/>
    <property type="evidence" value="ECO:0007669"/>
    <property type="project" value="TreeGrafter"/>
</dbReference>
<dbReference type="STRING" id="743788.S8EJ12"/>
<dbReference type="InterPro" id="IPR011032">
    <property type="entry name" value="GroES-like_sf"/>
</dbReference>
<keyword evidence="10" id="KW-1185">Reference proteome</keyword>
<dbReference type="PROSITE" id="PS00059">
    <property type="entry name" value="ADH_ZINC"/>
    <property type="match status" value="1"/>
</dbReference>
<accession>S8EJ12</accession>
<reference evidence="9 10" key="1">
    <citation type="journal article" date="2012" name="Science">
        <title>The Paleozoic origin of enzymatic lignin decomposition reconstructed from 31 fungal genomes.</title>
        <authorList>
            <person name="Floudas D."/>
            <person name="Binder M."/>
            <person name="Riley R."/>
            <person name="Barry K."/>
            <person name="Blanchette R.A."/>
            <person name="Henrissat B."/>
            <person name="Martinez A.T."/>
            <person name="Otillar R."/>
            <person name="Spatafora J.W."/>
            <person name="Yadav J.S."/>
            <person name="Aerts A."/>
            <person name="Benoit I."/>
            <person name="Boyd A."/>
            <person name="Carlson A."/>
            <person name="Copeland A."/>
            <person name="Coutinho P.M."/>
            <person name="de Vries R.P."/>
            <person name="Ferreira P."/>
            <person name="Findley K."/>
            <person name="Foster B."/>
            <person name="Gaskell J."/>
            <person name="Glotzer D."/>
            <person name="Gorecki P."/>
            <person name="Heitman J."/>
            <person name="Hesse C."/>
            <person name="Hori C."/>
            <person name="Igarashi K."/>
            <person name="Jurgens J.A."/>
            <person name="Kallen N."/>
            <person name="Kersten P."/>
            <person name="Kohler A."/>
            <person name="Kuees U."/>
            <person name="Kumar T.K.A."/>
            <person name="Kuo A."/>
            <person name="LaButti K."/>
            <person name="Larrondo L.F."/>
            <person name="Lindquist E."/>
            <person name="Ling A."/>
            <person name="Lombard V."/>
            <person name="Lucas S."/>
            <person name="Lundell T."/>
            <person name="Martin R."/>
            <person name="McLaughlin D.J."/>
            <person name="Morgenstern I."/>
            <person name="Morin E."/>
            <person name="Murat C."/>
            <person name="Nagy L.G."/>
            <person name="Nolan M."/>
            <person name="Ohm R.A."/>
            <person name="Patyshakuliyeva A."/>
            <person name="Rokas A."/>
            <person name="Ruiz-Duenas F.J."/>
            <person name="Sabat G."/>
            <person name="Salamov A."/>
            <person name="Samejima M."/>
            <person name="Schmutz J."/>
            <person name="Slot J.C."/>
            <person name="St John F."/>
            <person name="Stenlid J."/>
            <person name="Sun H."/>
            <person name="Sun S."/>
            <person name="Syed K."/>
            <person name="Tsang A."/>
            <person name="Wiebenga A."/>
            <person name="Young D."/>
            <person name="Pisabarro A."/>
            <person name="Eastwood D.C."/>
            <person name="Martin F."/>
            <person name="Cullen D."/>
            <person name="Grigoriev I.V."/>
            <person name="Hibbett D.S."/>
        </authorList>
    </citation>
    <scope>NUCLEOTIDE SEQUENCE</scope>
    <source>
        <strain evidence="10">FP-58527</strain>
    </source>
</reference>
<name>S8EJ12_FOMSC</name>
<dbReference type="InterPro" id="IPR002328">
    <property type="entry name" value="ADH_Zn_CS"/>
</dbReference>
<dbReference type="InterPro" id="IPR013154">
    <property type="entry name" value="ADH-like_N"/>
</dbReference>
<protein>
    <recommendedName>
        <fullName evidence="11">Enoyl reductase (ER) domain-containing protein</fullName>
    </recommendedName>
</protein>
<evidence type="ECO:0000313" key="10">
    <source>
        <dbReference type="Proteomes" id="UP000015241"/>
    </source>
</evidence>
<evidence type="ECO:0000256" key="2">
    <source>
        <dbReference type="ARBA" id="ARBA00008072"/>
    </source>
</evidence>
<evidence type="ECO:0000256" key="1">
    <source>
        <dbReference type="ARBA" id="ARBA00001947"/>
    </source>
</evidence>
<feature type="domain" description="Alcohol dehydrogenase-like C-terminal" evidence="7">
    <location>
        <begin position="191"/>
        <end position="305"/>
    </location>
</feature>